<dbReference type="PANTHER" id="PTHR11614">
    <property type="entry name" value="PHOSPHOLIPASE-RELATED"/>
    <property type="match status" value="1"/>
</dbReference>
<keyword evidence="3" id="KW-1185">Reference proteome</keyword>
<keyword evidence="2" id="KW-0378">Hydrolase</keyword>
<dbReference type="AlphaFoldDB" id="A0A5B8FG75"/>
<dbReference type="EMBL" id="CP040818">
    <property type="protein sequence ID" value="QDL90787.1"/>
    <property type="molecule type" value="Genomic_DNA"/>
</dbReference>
<dbReference type="OrthoDB" id="9806902at2"/>
<dbReference type="Gene3D" id="3.40.50.1820">
    <property type="entry name" value="alpha/beta hydrolase"/>
    <property type="match status" value="1"/>
</dbReference>
<dbReference type="KEGG" id="ppru:FDP22_02675"/>
<proteinExistence type="predicted"/>
<dbReference type="InterPro" id="IPR022742">
    <property type="entry name" value="Hydrolase_4"/>
</dbReference>
<dbReference type="InterPro" id="IPR000073">
    <property type="entry name" value="AB_hydrolase_1"/>
</dbReference>
<evidence type="ECO:0000313" key="2">
    <source>
        <dbReference type="EMBL" id="QDL90787.1"/>
    </source>
</evidence>
<protein>
    <submittedName>
        <fullName evidence="2">Alpha/beta hydrolase</fullName>
    </submittedName>
</protein>
<dbReference type="GO" id="GO:0016787">
    <property type="term" value="F:hydrolase activity"/>
    <property type="evidence" value="ECO:0007669"/>
    <property type="project" value="UniProtKB-KW"/>
</dbReference>
<evidence type="ECO:0000313" key="3">
    <source>
        <dbReference type="Proteomes" id="UP000305888"/>
    </source>
</evidence>
<dbReference type="PRINTS" id="PR00111">
    <property type="entry name" value="ABHYDROLASE"/>
</dbReference>
<dbReference type="InterPro" id="IPR029058">
    <property type="entry name" value="AB_hydrolase_fold"/>
</dbReference>
<dbReference type="Proteomes" id="UP000305888">
    <property type="component" value="Chromosome"/>
</dbReference>
<reference evidence="2 3" key="1">
    <citation type="submission" date="2019-06" db="EMBL/GenBank/DDBJ databases">
        <title>Genome sequence of Rhodobacteraceae bacterium D4M1.</title>
        <authorList>
            <person name="Cao J."/>
        </authorList>
    </citation>
    <scope>NUCLEOTIDE SEQUENCE [LARGE SCALE GENOMIC DNA]</scope>
    <source>
        <strain evidence="2 3">D4M1</strain>
    </source>
</reference>
<gene>
    <name evidence="2" type="ORF">FDP22_02675</name>
</gene>
<feature type="domain" description="Serine aminopeptidase S33" evidence="1">
    <location>
        <begin position="119"/>
        <end position="355"/>
    </location>
</feature>
<dbReference type="SUPFAM" id="SSF53474">
    <property type="entry name" value="alpha/beta-Hydrolases"/>
    <property type="match status" value="1"/>
</dbReference>
<dbReference type="Pfam" id="PF12146">
    <property type="entry name" value="Hydrolase_4"/>
    <property type="match status" value="1"/>
</dbReference>
<organism evidence="2 3">
    <name type="scientific">Paroceanicella profunda</name>
    <dbReference type="NCBI Taxonomy" id="2579971"/>
    <lineage>
        <taxon>Bacteria</taxon>
        <taxon>Pseudomonadati</taxon>
        <taxon>Pseudomonadota</taxon>
        <taxon>Alphaproteobacteria</taxon>
        <taxon>Rhodobacterales</taxon>
        <taxon>Paracoccaceae</taxon>
        <taxon>Paroceanicella</taxon>
    </lineage>
</organism>
<sequence>MRWRAAARAVRARLSARARPSTGARLSAGARISACARPCACALLSSCARLTARARPAACALPVARAPRSACALVAACALLAGCAAPPGAAPIGPLSLSDDALWAAGASLPLSHWAAEGPPRAVILGLHGYGDYAASTFAEAGPAWAARGIEVYAYDQRGFGHNADRGQWPGPDALIDDLAEVARAVAARHPGLPLFVVGHSMGGGVALAAAGEGRLPEASGLVLLAPAVWGGATLPLPYRASAWIVEQLVPDKRWTGDGVVEIQASDNIPMLLALGADPLVIHAPASRDFMGLIRLMDRAVAAAPHDPLPTLMVYGAHDEVVPEEPVRAAYAALPSPKRFDFVPGGWHMLLRDLDAARVHAGVADWVLSGAGGS</sequence>
<dbReference type="InterPro" id="IPR051044">
    <property type="entry name" value="MAG_DAG_Lipase"/>
</dbReference>
<evidence type="ECO:0000259" key="1">
    <source>
        <dbReference type="Pfam" id="PF12146"/>
    </source>
</evidence>
<name>A0A5B8FG75_9RHOB</name>
<accession>A0A5B8FG75</accession>